<comment type="function">
    <text evidence="6">Arginine methyltransferase that can both catalyze the formation of omega-N monomethylarginine (MMA) and symmetrical dimethylarginine (sDMA).</text>
</comment>
<dbReference type="EMBL" id="JAZDUA010000009">
    <property type="protein sequence ID" value="KAK7873771.1"/>
    <property type="molecule type" value="Genomic_DNA"/>
</dbReference>
<keyword evidence="3 7" id="KW-0949">S-adenosyl-L-methionine</keyword>
<dbReference type="Pfam" id="PF22528">
    <property type="entry name" value="PRMT_C"/>
    <property type="match status" value="2"/>
</dbReference>
<dbReference type="GO" id="GO:0032259">
    <property type="term" value="P:methylation"/>
    <property type="evidence" value="ECO:0007669"/>
    <property type="project" value="UniProtKB-KW"/>
</dbReference>
<dbReference type="AlphaFoldDB" id="A0AAN9W0U5"/>
<evidence type="ECO:0000256" key="5">
    <source>
        <dbReference type="ARBA" id="ARBA00025081"/>
    </source>
</evidence>
<evidence type="ECO:0000256" key="2">
    <source>
        <dbReference type="ARBA" id="ARBA00022679"/>
    </source>
</evidence>
<evidence type="ECO:0000256" key="6">
    <source>
        <dbReference type="PIRNR" id="PIRNR036946"/>
    </source>
</evidence>
<keyword evidence="10" id="KW-1185">Reference proteome</keyword>
<dbReference type="SUPFAM" id="SSF53335">
    <property type="entry name" value="S-adenosyl-L-methionine-dependent methyltransferases"/>
    <property type="match status" value="2"/>
</dbReference>
<dbReference type="PROSITE" id="PS51678">
    <property type="entry name" value="SAM_MT_PRMT"/>
    <property type="match status" value="2"/>
</dbReference>
<dbReference type="InterPro" id="IPR029063">
    <property type="entry name" value="SAM-dependent_MTases_sf"/>
</dbReference>
<comment type="similarity">
    <text evidence="6">Belongs to the class I-like SAM-binding methyltransferase superfamily. Protein arginine N-methyltransferase family. PRMT7 subfamily.</text>
</comment>
<evidence type="ECO:0000256" key="3">
    <source>
        <dbReference type="ARBA" id="ARBA00022691"/>
    </source>
</evidence>
<comment type="function">
    <text evidence="5">Essential arginine methyltransferase that can both catalyze the formation of omega-N monomethylarginine (MMA) and symmetrical dimethylarginine (sDMA). Specifically mediates the symmetrical dimethylation of arginine residues in the small nuclear ribonucleoproteins SmD1 and SmD3.</text>
</comment>
<evidence type="ECO:0000256" key="7">
    <source>
        <dbReference type="PROSITE-ProRule" id="PRU01015"/>
    </source>
</evidence>
<sequence>MIKFSIFWAPLYSCLSLRKHCGKNIVRNMSVFTKRINPLTGQAEWELQDESYDFHQEIARSAFADMLHDTERNEKYYKAIRRAVERKHGLGQKAHVLDIGTGTGLLSMMAAACGADTVVACEAFPPMADCARKITAKNGFKDKIRVISKHSTDLIVGENGDLKYRANILVTEVFDTELIGEGAIKVFNHAHKELLEKDCIVVPMSGTLYCQVVESPLAQSWNKMNSIMNTAKDPKILIDTPPEVWNCPGAAGVHDIQLSQFPQSEFQTIVSPQPVMRFDWSGRSPLPSEFSNILVSKAEKDGVAQLVFAWWDLVMDVDGEIVLSCAPVWAHPLTRGEGSADDLPWRDHWMQAVYYLPKEVDVKEGQEITIICTRDEYSFWFNACENLRISEIDYQRPLCDCGLHAGFSRTRIGAMNDSERIRKYIAALEPLITDESSCLCLSEGTLLGLVAAKLGARKVYCIESNVLAKRALEEFIRHNYLQEKVVLMDSVETLKKHQELEGQVNVVLGEPHFFTTLLPWHNAYFWYMKQEISSLLSPCTTILPAEATVWAMAVEFKDLYKIRAPLCNVEGFAVAEFDKLIEHSSSISDSAVEAHPLWEYPCRALTRPFQILNFSFNKNVADCAIHKEGEVHCEGSGICHGVVMWVYWDLDGNPKHGITTGPVEMVNIGERVKWDMHTRQGVYFFNEFHHVGELEDSCVIKFSGKFLPHSGLSFHFSIK</sequence>
<dbReference type="FunFam" id="3.40.50.150:FF:000071">
    <property type="entry name" value="Protein arginine N-methyltransferase 7"/>
    <property type="match status" value="1"/>
</dbReference>
<dbReference type="PIRSF" id="PIRSF036946">
    <property type="entry name" value="Arg_N-mtase"/>
    <property type="match status" value="1"/>
</dbReference>
<protein>
    <recommendedName>
        <fullName evidence="6">Protein arginine N-methyltransferase</fullName>
        <ecNumber evidence="6">2.1.1.-</ecNumber>
    </recommendedName>
</protein>
<accession>A0AAN9W0U5</accession>
<keyword evidence="2 7" id="KW-0808">Transferase</keyword>
<dbReference type="FunFam" id="3.40.50.150:FF:000070">
    <property type="entry name" value="Protein arginine N-methyltransferase 7"/>
    <property type="match status" value="1"/>
</dbReference>
<feature type="domain" description="Protein arginine N-methyltransferase" evidence="8">
    <location>
        <begin position="546"/>
        <end position="693"/>
    </location>
</feature>
<evidence type="ECO:0000256" key="4">
    <source>
        <dbReference type="ARBA" id="ARBA00022737"/>
    </source>
</evidence>
<feature type="domain" description="Protein arginine N-methyltransferase" evidence="8">
    <location>
        <begin position="206"/>
        <end position="370"/>
    </location>
</feature>
<dbReference type="InterPro" id="IPR014644">
    <property type="entry name" value="MeTrfase_PRMT7"/>
</dbReference>
<dbReference type="CDD" id="cd02440">
    <property type="entry name" value="AdoMet_MTases"/>
    <property type="match status" value="1"/>
</dbReference>
<keyword evidence="1 7" id="KW-0489">Methyltransferase</keyword>
<evidence type="ECO:0000313" key="9">
    <source>
        <dbReference type="EMBL" id="KAK7873771.1"/>
    </source>
</evidence>
<dbReference type="GO" id="GO:0016274">
    <property type="term" value="F:protein-arginine N-methyltransferase activity"/>
    <property type="evidence" value="ECO:0007669"/>
    <property type="project" value="InterPro"/>
</dbReference>
<evidence type="ECO:0000256" key="1">
    <source>
        <dbReference type="ARBA" id="ARBA00022603"/>
    </source>
</evidence>
<comment type="caution">
    <text evidence="9">The sequence shown here is derived from an EMBL/GenBank/DDBJ whole genome shotgun (WGS) entry which is preliminary data.</text>
</comment>
<dbReference type="PANTHER" id="PTHR11006">
    <property type="entry name" value="PROTEIN ARGININE N-METHYLTRANSFERASE"/>
    <property type="match status" value="1"/>
</dbReference>
<dbReference type="Gene3D" id="3.40.50.150">
    <property type="entry name" value="Vaccinia Virus protein VP39"/>
    <property type="match status" value="2"/>
</dbReference>
<evidence type="ECO:0000313" key="10">
    <source>
        <dbReference type="Proteomes" id="UP001378592"/>
    </source>
</evidence>
<dbReference type="EC" id="2.1.1.-" evidence="6"/>
<dbReference type="PANTHER" id="PTHR11006:SF4">
    <property type="entry name" value="PROTEIN ARGININE N-METHYLTRANSFERASE 7"/>
    <property type="match status" value="1"/>
</dbReference>
<dbReference type="InterPro" id="IPR055135">
    <property type="entry name" value="PRMT_dom"/>
</dbReference>
<proteinExistence type="inferred from homology"/>
<dbReference type="Gene3D" id="2.70.160.11">
    <property type="entry name" value="Hnrnp arginine n-methyltransferase1"/>
    <property type="match status" value="2"/>
</dbReference>
<name>A0AAN9W0U5_9ORTH</name>
<keyword evidence="4" id="KW-0677">Repeat</keyword>
<gene>
    <name evidence="9" type="ORF">R5R35_005767</name>
</gene>
<reference evidence="9 10" key="1">
    <citation type="submission" date="2024-03" db="EMBL/GenBank/DDBJ databases">
        <title>The genome assembly and annotation of the cricket Gryllus longicercus Weissman &amp; Gray.</title>
        <authorList>
            <person name="Szrajer S."/>
            <person name="Gray D."/>
            <person name="Ylla G."/>
        </authorList>
    </citation>
    <scope>NUCLEOTIDE SEQUENCE [LARGE SCALE GENOMIC DNA]</scope>
    <source>
        <strain evidence="9">DAG 2021-001</strain>
        <tissue evidence="9">Whole body minus gut</tissue>
    </source>
</reference>
<evidence type="ECO:0000259" key="8">
    <source>
        <dbReference type="Pfam" id="PF22528"/>
    </source>
</evidence>
<organism evidence="9 10">
    <name type="scientific">Gryllus longicercus</name>
    <dbReference type="NCBI Taxonomy" id="2509291"/>
    <lineage>
        <taxon>Eukaryota</taxon>
        <taxon>Metazoa</taxon>
        <taxon>Ecdysozoa</taxon>
        <taxon>Arthropoda</taxon>
        <taxon>Hexapoda</taxon>
        <taxon>Insecta</taxon>
        <taxon>Pterygota</taxon>
        <taxon>Neoptera</taxon>
        <taxon>Polyneoptera</taxon>
        <taxon>Orthoptera</taxon>
        <taxon>Ensifera</taxon>
        <taxon>Gryllidea</taxon>
        <taxon>Grylloidea</taxon>
        <taxon>Gryllidae</taxon>
        <taxon>Gryllinae</taxon>
        <taxon>Gryllus</taxon>
    </lineage>
</organism>
<dbReference type="Proteomes" id="UP001378592">
    <property type="component" value="Unassembled WGS sequence"/>
</dbReference>
<dbReference type="InterPro" id="IPR025799">
    <property type="entry name" value="Arg_MeTrfase"/>
</dbReference>
<dbReference type="Pfam" id="PF06325">
    <property type="entry name" value="PrmA"/>
    <property type="match status" value="1"/>
</dbReference>
<dbReference type="GO" id="GO:0042054">
    <property type="term" value="F:histone methyltransferase activity"/>
    <property type="evidence" value="ECO:0007669"/>
    <property type="project" value="TreeGrafter"/>
</dbReference>